<evidence type="ECO:0000313" key="3">
    <source>
        <dbReference type="EMBL" id="SJZ55836.1"/>
    </source>
</evidence>
<dbReference type="PROSITE" id="PS50830">
    <property type="entry name" value="TNASE_3"/>
    <property type="match status" value="1"/>
</dbReference>
<dbReference type="Pfam" id="PF00565">
    <property type="entry name" value="SNase"/>
    <property type="match status" value="1"/>
</dbReference>
<gene>
    <name evidence="3" type="ORF">SAMN02745154_00487</name>
</gene>
<dbReference type="AlphaFoldDB" id="A0A1T4LMI0"/>
<keyword evidence="1" id="KW-0732">Signal</keyword>
<dbReference type="EMBL" id="FUXF01000016">
    <property type="protein sequence ID" value="SJZ55836.1"/>
    <property type="molecule type" value="Genomic_DNA"/>
</dbReference>
<dbReference type="PROSITE" id="PS51257">
    <property type="entry name" value="PROKAR_LIPOPROTEIN"/>
    <property type="match status" value="1"/>
</dbReference>
<dbReference type="SMART" id="SM00318">
    <property type="entry name" value="SNc"/>
    <property type="match status" value="1"/>
</dbReference>
<evidence type="ECO:0000256" key="1">
    <source>
        <dbReference type="SAM" id="SignalP"/>
    </source>
</evidence>
<dbReference type="InterPro" id="IPR016071">
    <property type="entry name" value="Staphylococal_nuclease_OB-fold"/>
</dbReference>
<feature type="domain" description="TNase-like" evidence="2">
    <location>
        <begin position="257"/>
        <end position="439"/>
    </location>
</feature>
<dbReference type="SUPFAM" id="SSF50199">
    <property type="entry name" value="Staphylococcal nuclease"/>
    <property type="match status" value="1"/>
</dbReference>
<evidence type="ECO:0000313" key="4">
    <source>
        <dbReference type="Proteomes" id="UP000190389"/>
    </source>
</evidence>
<dbReference type="GO" id="GO:0004519">
    <property type="term" value="F:endonuclease activity"/>
    <property type="evidence" value="ECO:0007669"/>
    <property type="project" value="UniProtKB-KW"/>
</dbReference>
<keyword evidence="4" id="KW-1185">Reference proteome</keyword>
<name>A0A1T4LMI0_9BACT</name>
<feature type="signal peptide" evidence="1">
    <location>
        <begin position="1"/>
        <end position="24"/>
    </location>
</feature>
<organism evidence="3 4">
    <name type="scientific">Mycoplasmopsis verecunda</name>
    <dbReference type="NCBI Taxonomy" id="171291"/>
    <lineage>
        <taxon>Bacteria</taxon>
        <taxon>Bacillati</taxon>
        <taxon>Mycoplasmatota</taxon>
        <taxon>Mycoplasmoidales</taxon>
        <taxon>Metamycoplasmataceae</taxon>
        <taxon>Mycoplasmopsis</taxon>
    </lineage>
</organism>
<dbReference type="Proteomes" id="UP000190389">
    <property type="component" value="Unassembled WGS sequence"/>
</dbReference>
<feature type="chain" id="PRO_5012549524" evidence="1">
    <location>
        <begin position="25"/>
        <end position="475"/>
    </location>
</feature>
<dbReference type="Gene3D" id="2.40.50.90">
    <property type="match status" value="1"/>
</dbReference>
<keyword evidence="3" id="KW-0378">Hydrolase</keyword>
<keyword evidence="3" id="KW-0255">Endonuclease</keyword>
<reference evidence="4" key="1">
    <citation type="submission" date="2017-02" db="EMBL/GenBank/DDBJ databases">
        <authorList>
            <person name="Varghese N."/>
            <person name="Submissions S."/>
        </authorList>
    </citation>
    <scope>NUCLEOTIDE SEQUENCE [LARGE SCALE GENOMIC DNA]</scope>
    <source>
        <strain evidence="4">ATCC 27862</strain>
    </source>
</reference>
<evidence type="ECO:0000259" key="2">
    <source>
        <dbReference type="PROSITE" id="PS50830"/>
    </source>
</evidence>
<dbReference type="InterPro" id="IPR035437">
    <property type="entry name" value="SNase_OB-fold_sf"/>
</dbReference>
<dbReference type="RefSeq" id="WP_078747208.1">
    <property type="nucleotide sequence ID" value="NZ_FUXF01000016.1"/>
</dbReference>
<keyword evidence="3" id="KW-0540">Nuclease</keyword>
<sequence>MKKWHKIIIGLSMPISLISLSAMAISCKTIEDDNTRANKFLGKEVKELKLNYVNGINTPFNVEFKSNERFKVKNGEIVPARNLPANSKLAFNRRLSDLVKNISDEFLKSDSINIKYTKPTNEDKDYLLTPNKYFSNIPKYFKVNVKQSNGSEFELLYVLSNFAQSFENWKDGLELGVNNPTEKDQKKALDLANLTAINSFVYLPYTNENVSIKDLTVNISIKTNQTIDPLLKNYNTKFDTSIFEKSNIDWSKVPTDQYFDGYIGKVSDGDTFSVILREDKQTINGLYKKGANPLSSHDKKRDNMQEPYIRLQGIDTPEKAVSEKLSPPFEYAFALMPTHFAEALWNKDNGFSQNVRVAFLEKDAYGRTVADVFFGDDYQYSYNTEIVRAGFTLPMSSNNVQHDGNNVHSIPGSYIDLFYEKIAIAMFQAMENRRGFFHYFEKPSQLSDFVYMAKKNTQWVTFWNIYQNWLKKQDK</sequence>
<proteinExistence type="predicted"/>
<dbReference type="STRING" id="171291.SAMN02745154_00487"/>
<accession>A0A1T4LMI0</accession>
<protein>
    <submittedName>
        <fullName evidence="3">Endonuclease YncB, thermonuclease family</fullName>
    </submittedName>
</protein>
<dbReference type="OrthoDB" id="398206at2"/>